<feature type="region of interest" description="Disordered" evidence="1">
    <location>
        <begin position="74"/>
        <end position="139"/>
    </location>
</feature>
<evidence type="ECO:0000313" key="2">
    <source>
        <dbReference type="EMBL" id="QSS59428.1"/>
    </source>
</evidence>
<evidence type="ECO:0000313" key="3">
    <source>
        <dbReference type="Proteomes" id="UP000663671"/>
    </source>
</evidence>
<dbReference type="Proteomes" id="UP000663671">
    <property type="component" value="Chromosome 2"/>
</dbReference>
<gene>
    <name evidence="2" type="ORF">I7I51_08863</name>
</gene>
<protein>
    <submittedName>
        <fullName evidence="2">Uncharacterized protein</fullName>
    </submittedName>
</protein>
<feature type="compositionally biased region" description="Basic residues" evidence="1">
    <location>
        <begin position="120"/>
        <end position="139"/>
    </location>
</feature>
<dbReference type="AlphaFoldDB" id="A0A8A1LZ09"/>
<accession>A0A8A1LZ09</accession>
<feature type="compositionally biased region" description="Basic and acidic residues" evidence="1">
    <location>
        <begin position="99"/>
        <end position="119"/>
    </location>
</feature>
<evidence type="ECO:0000256" key="1">
    <source>
        <dbReference type="SAM" id="MobiDB-lite"/>
    </source>
</evidence>
<sequence length="139" mass="15390">MPISFNRRSFQGSHVPPALLDTAPLGWLGDTSCSESNAAILPLVREWKRRLAVGLGWSGVDGGDVAMDTQAQPTRWHRDTGPGTHSQSLQSPDVALFRSEPHGREAPQEPEWEIREIIKTKGKAKKKNRSRHGEHRPAA</sequence>
<reference evidence="2" key="1">
    <citation type="submission" date="2021-01" db="EMBL/GenBank/DDBJ databases">
        <title>Chromosome-level genome assembly of a human fungal pathogen reveals clustering of transcriptionally co-regulated genes.</title>
        <authorList>
            <person name="Voorhies M."/>
            <person name="Cohen S."/>
            <person name="Shea T.P."/>
            <person name="Petrus S."/>
            <person name="Munoz J.F."/>
            <person name="Poplawski S."/>
            <person name="Goldman W.E."/>
            <person name="Michael T."/>
            <person name="Cuomo C.A."/>
            <person name="Sil A."/>
            <person name="Beyhan S."/>
        </authorList>
    </citation>
    <scope>NUCLEOTIDE SEQUENCE</scope>
    <source>
        <strain evidence="2">WU24</strain>
    </source>
</reference>
<proteinExistence type="predicted"/>
<dbReference type="OrthoDB" id="5383867at2759"/>
<organism evidence="2 3">
    <name type="scientific">Ajellomyces capsulatus</name>
    <name type="common">Darling's disease fungus</name>
    <name type="synonym">Histoplasma capsulatum</name>
    <dbReference type="NCBI Taxonomy" id="5037"/>
    <lineage>
        <taxon>Eukaryota</taxon>
        <taxon>Fungi</taxon>
        <taxon>Dikarya</taxon>
        <taxon>Ascomycota</taxon>
        <taxon>Pezizomycotina</taxon>
        <taxon>Eurotiomycetes</taxon>
        <taxon>Eurotiomycetidae</taxon>
        <taxon>Onygenales</taxon>
        <taxon>Ajellomycetaceae</taxon>
        <taxon>Histoplasma</taxon>
    </lineage>
</organism>
<name>A0A8A1LZ09_AJECA</name>
<dbReference type="EMBL" id="CP069109">
    <property type="protein sequence ID" value="QSS59428.1"/>
    <property type="molecule type" value="Genomic_DNA"/>
</dbReference>
<dbReference type="VEuPathDB" id="FungiDB:I7I51_08863"/>